<evidence type="ECO:0000256" key="5">
    <source>
        <dbReference type="ARBA" id="ARBA00022968"/>
    </source>
</evidence>
<dbReference type="GeneID" id="100907925"/>
<dbReference type="GO" id="GO:0009247">
    <property type="term" value="P:glycolipid biosynthetic process"/>
    <property type="evidence" value="ECO:0007669"/>
    <property type="project" value="InterPro"/>
</dbReference>
<evidence type="ECO:0000313" key="11">
    <source>
        <dbReference type="RefSeq" id="XP_003739910.1"/>
    </source>
</evidence>
<evidence type="ECO:0000256" key="8">
    <source>
        <dbReference type="ARBA" id="ARBA00023136"/>
    </source>
</evidence>
<accession>A0AAJ6QPT4</accession>
<evidence type="ECO:0000256" key="6">
    <source>
        <dbReference type="ARBA" id="ARBA00022989"/>
    </source>
</evidence>
<dbReference type="PANTHER" id="PTHR14647:SF87">
    <property type="entry name" value="PUTATIVE-RELATED"/>
    <property type="match status" value="1"/>
</dbReference>
<keyword evidence="9" id="KW-0325">Glycoprotein</keyword>
<evidence type="ECO:0000313" key="10">
    <source>
        <dbReference type="Proteomes" id="UP000694867"/>
    </source>
</evidence>
<reference evidence="11" key="1">
    <citation type="submission" date="2025-08" db="UniProtKB">
        <authorList>
            <consortium name="RefSeq"/>
        </authorList>
    </citation>
    <scope>IDENTIFICATION</scope>
</reference>
<comment type="similarity">
    <text evidence="2">Belongs to the galactose-3-O-sulfotransferase family.</text>
</comment>
<dbReference type="GO" id="GO:0001733">
    <property type="term" value="F:galactosylceramide sulfotransferase activity"/>
    <property type="evidence" value="ECO:0007669"/>
    <property type="project" value="InterPro"/>
</dbReference>
<dbReference type="PANTHER" id="PTHR14647">
    <property type="entry name" value="GALACTOSE-3-O-SULFOTRANSFERASE"/>
    <property type="match status" value="1"/>
</dbReference>
<keyword evidence="6" id="KW-1133">Transmembrane helix</keyword>
<comment type="subcellular location">
    <subcellularLocation>
        <location evidence="1">Golgi apparatus membrane</location>
        <topology evidence="1">Single-pass type II membrane protein</topology>
    </subcellularLocation>
</comment>
<dbReference type="InterPro" id="IPR009729">
    <property type="entry name" value="Gal-3-0_sulfotransfrase"/>
</dbReference>
<proteinExistence type="inferred from homology"/>
<evidence type="ECO:0000256" key="4">
    <source>
        <dbReference type="ARBA" id="ARBA00022692"/>
    </source>
</evidence>
<dbReference type="KEGG" id="goe:100907925"/>
<evidence type="ECO:0000256" key="9">
    <source>
        <dbReference type="ARBA" id="ARBA00023180"/>
    </source>
</evidence>
<evidence type="ECO:0000256" key="1">
    <source>
        <dbReference type="ARBA" id="ARBA00004323"/>
    </source>
</evidence>
<dbReference type="InterPro" id="IPR027417">
    <property type="entry name" value="P-loop_NTPase"/>
</dbReference>
<dbReference type="Gene3D" id="3.40.50.300">
    <property type="entry name" value="P-loop containing nucleotide triphosphate hydrolases"/>
    <property type="match status" value="1"/>
</dbReference>
<keyword evidence="8" id="KW-0472">Membrane</keyword>
<dbReference type="SUPFAM" id="SSF52540">
    <property type="entry name" value="P-loop containing nucleoside triphosphate hydrolases"/>
    <property type="match status" value="1"/>
</dbReference>
<keyword evidence="7" id="KW-0333">Golgi apparatus</keyword>
<keyword evidence="10" id="KW-1185">Reference proteome</keyword>
<dbReference type="GO" id="GO:0000139">
    <property type="term" value="C:Golgi membrane"/>
    <property type="evidence" value="ECO:0007669"/>
    <property type="project" value="UniProtKB-SubCell"/>
</dbReference>
<organism evidence="10 11">
    <name type="scientific">Galendromus occidentalis</name>
    <name type="common">western predatory mite</name>
    <dbReference type="NCBI Taxonomy" id="34638"/>
    <lineage>
        <taxon>Eukaryota</taxon>
        <taxon>Metazoa</taxon>
        <taxon>Ecdysozoa</taxon>
        <taxon>Arthropoda</taxon>
        <taxon>Chelicerata</taxon>
        <taxon>Arachnida</taxon>
        <taxon>Acari</taxon>
        <taxon>Parasitiformes</taxon>
        <taxon>Mesostigmata</taxon>
        <taxon>Gamasina</taxon>
        <taxon>Phytoseioidea</taxon>
        <taxon>Phytoseiidae</taxon>
        <taxon>Typhlodrominae</taxon>
        <taxon>Galendromus</taxon>
    </lineage>
</organism>
<keyword evidence="3" id="KW-0808">Transferase</keyword>
<dbReference type="RefSeq" id="XP_003739910.1">
    <property type="nucleotide sequence ID" value="XM_003739862.1"/>
</dbReference>
<dbReference type="AlphaFoldDB" id="A0AAJ6QPT4"/>
<dbReference type="Proteomes" id="UP000694867">
    <property type="component" value="Unplaced"/>
</dbReference>
<keyword evidence="5" id="KW-0735">Signal-anchor</keyword>
<sequence>MNTSDSASYACKKREHIYFMKTHKCASSSVQNVFFRYGDKHNLTFVLPPGGTNYFGHPKYFNRAMLPTTVRPVTYSIFALHTRFQRTEVRKVMPSDTVYITILRDPVALFASMFSYYDMKRMYRLSLVNLVREHPEPLDPIYRERKFSKFGLNQMAFDLGLPPSQFRNADIVDRFIKRLEETFDLVLIAERMPESLVLLRYLLCWDVDDVILFKKNARSTSYKKIEQQLTSQDADTLKRLNEADQRIYDHFNKVLSEKLELFGLDRVAEEKALIDERTKFWYNECVDTVRNVDQETAKKKKIYSNQVMYFEERKGADPECQRFLREELAYAAYLRERQRNLYFNASSSTRH</sequence>
<evidence type="ECO:0000256" key="7">
    <source>
        <dbReference type="ARBA" id="ARBA00023034"/>
    </source>
</evidence>
<protein>
    <submittedName>
        <fullName evidence="11">Galactosylceramide sulfotransferase</fullName>
    </submittedName>
</protein>
<name>A0AAJ6QPT4_9ACAR</name>
<gene>
    <name evidence="11" type="primary">LOC100907925</name>
</gene>
<evidence type="ECO:0000256" key="3">
    <source>
        <dbReference type="ARBA" id="ARBA00022679"/>
    </source>
</evidence>
<evidence type="ECO:0000256" key="2">
    <source>
        <dbReference type="ARBA" id="ARBA00008124"/>
    </source>
</evidence>
<dbReference type="Pfam" id="PF06990">
    <property type="entry name" value="Gal-3-0_sulfotr"/>
    <property type="match status" value="1"/>
</dbReference>
<keyword evidence="4" id="KW-0812">Transmembrane</keyword>